<evidence type="ECO:0000256" key="4">
    <source>
        <dbReference type="ARBA" id="ARBA00022801"/>
    </source>
</evidence>
<comment type="similarity">
    <text evidence="5">Belongs to the YqgF HJR family.</text>
</comment>
<evidence type="ECO:0000259" key="6">
    <source>
        <dbReference type="SMART" id="SM00732"/>
    </source>
</evidence>
<comment type="subcellular location">
    <subcellularLocation>
        <location evidence="5">Cytoplasm</location>
    </subcellularLocation>
</comment>
<keyword evidence="1 5" id="KW-0963">Cytoplasm</keyword>
<dbReference type="InterPro" id="IPR012337">
    <property type="entry name" value="RNaseH-like_sf"/>
</dbReference>
<comment type="caution">
    <text evidence="7">The sequence shown here is derived from an EMBL/GenBank/DDBJ whole genome shotgun (WGS) entry which is preliminary data.</text>
</comment>
<dbReference type="Pfam" id="PF03652">
    <property type="entry name" value="RuvX"/>
    <property type="match status" value="1"/>
</dbReference>
<reference evidence="7 8" key="1">
    <citation type="submission" date="2023-08" db="EMBL/GenBank/DDBJ databases">
        <title>Implementing the SeqCode for naming new Mesorhizobium species isolated from Vachellia karroo root nodules.</title>
        <authorList>
            <person name="Van Lill M."/>
        </authorList>
    </citation>
    <scope>NUCLEOTIDE SEQUENCE [LARGE SCALE GENOMIC DNA]</scope>
    <source>
        <strain evidence="7 8">VK4B</strain>
    </source>
</reference>
<evidence type="ECO:0000256" key="3">
    <source>
        <dbReference type="ARBA" id="ARBA00022722"/>
    </source>
</evidence>
<dbReference type="InterPro" id="IPR006641">
    <property type="entry name" value="YqgF/RNaseH-like_dom"/>
</dbReference>
<keyword evidence="8" id="KW-1185">Reference proteome</keyword>
<dbReference type="InterPro" id="IPR005227">
    <property type="entry name" value="YqgF"/>
</dbReference>
<sequence length="168" mass="17948">MGIISIEDLPARLVGGRTLAGLDLGDKTIGVAVSDRGLAFAHPRPVIMRRKFSLDAALLLAQLEKDNVGAIALGLPVNMDGSEGPRAQKSRAFVRNMAALSDLPFVLWDERLSTVAAERTLIEMDFSRRKRAGKIDSAAAAFILQGVLDRLQSLGPDALAEPDSPSES</sequence>
<protein>
    <recommendedName>
        <fullName evidence="5">Putative pre-16S rRNA nuclease</fullName>
        <ecNumber evidence="5">3.1.-.-</ecNumber>
    </recommendedName>
</protein>
<dbReference type="PANTHER" id="PTHR33317">
    <property type="entry name" value="POLYNUCLEOTIDYL TRANSFERASE, RIBONUCLEASE H-LIKE SUPERFAMILY PROTEIN"/>
    <property type="match status" value="1"/>
</dbReference>
<gene>
    <name evidence="7" type="primary">ruvX</name>
    <name evidence="7" type="ORF">RFM23_17265</name>
</gene>
<evidence type="ECO:0000313" key="8">
    <source>
        <dbReference type="Proteomes" id="UP001276564"/>
    </source>
</evidence>
<dbReference type="EMBL" id="JAVIIP010000008">
    <property type="protein sequence ID" value="MDX8539371.1"/>
    <property type="molecule type" value="Genomic_DNA"/>
</dbReference>
<dbReference type="SUPFAM" id="SSF53098">
    <property type="entry name" value="Ribonuclease H-like"/>
    <property type="match status" value="1"/>
</dbReference>
<keyword evidence="3 5" id="KW-0540">Nuclease</keyword>
<name>A0ABU5AQ11_9HYPH</name>
<dbReference type="CDD" id="cd16964">
    <property type="entry name" value="YqgF"/>
    <property type="match status" value="1"/>
</dbReference>
<dbReference type="EC" id="3.1.-.-" evidence="5"/>
<accession>A0ABU5AQ11</accession>
<evidence type="ECO:0000313" key="7">
    <source>
        <dbReference type="EMBL" id="MDX8539371.1"/>
    </source>
</evidence>
<dbReference type="Proteomes" id="UP001276564">
    <property type="component" value="Unassembled WGS sequence"/>
</dbReference>
<dbReference type="PANTHER" id="PTHR33317:SF4">
    <property type="entry name" value="POLYNUCLEOTIDYL TRANSFERASE, RIBONUCLEASE H-LIKE SUPERFAMILY PROTEIN"/>
    <property type="match status" value="1"/>
</dbReference>
<dbReference type="InterPro" id="IPR037027">
    <property type="entry name" value="YqgF/RNaseH-like_dom_sf"/>
</dbReference>
<evidence type="ECO:0000256" key="5">
    <source>
        <dbReference type="HAMAP-Rule" id="MF_00651"/>
    </source>
</evidence>
<evidence type="ECO:0000256" key="1">
    <source>
        <dbReference type="ARBA" id="ARBA00022490"/>
    </source>
</evidence>
<feature type="domain" description="YqgF/RNase H-like" evidence="6">
    <location>
        <begin position="17"/>
        <end position="117"/>
    </location>
</feature>
<dbReference type="RefSeq" id="WP_292169119.1">
    <property type="nucleotide sequence ID" value="NZ_JAVIIP010000008.1"/>
</dbReference>
<comment type="function">
    <text evidence="5">Could be a nuclease involved in processing of the 5'-end of pre-16S rRNA.</text>
</comment>
<proteinExistence type="inferred from homology"/>
<keyword evidence="2 5" id="KW-0690">Ribosome biogenesis</keyword>
<dbReference type="SMART" id="SM00732">
    <property type="entry name" value="YqgFc"/>
    <property type="match status" value="1"/>
</dbReference>
<dbReference type="Gene3D" id="3.30.420.140">
    <property type="entry name" value="YqgF/RNase H-like domain"/>
    <property type="match status" value="1"/>
</dbReference>
<keyword evidence="4 5" id="KW-0378">Hydrolase</keyword>
<dbReference type="HAMAP" id="MF_00651">
    <property type="entry name" value="Nuclease_YqgF"/>
    <property type="match status" value="1"/>
</dbReference>
<organism evidence="7 8">
    <name type="scientific">Mesorhizobium abyssinicae</name>
    <dbReference type="NCBI Taxonomy" id="1209958"/>
    <lineage>
        <taxon>Bacteria</taxon>
        <taxon>Pseudomonadati</taxon>
        <taxon>Pseudomonadota</taxon>
        <taxon>Alphaproteobacteria</taxon>
        <taxon>Hyphomicrobiales</taxon>
        <taxon>Phyllobacteriaceae</taxon>
        <taxon>Mesorhizobium</taxon>
    </lineage>
</organism>
<dbReference type="NCBIfam" id="TIGR00250">
    <property type="entry name" value="RNAse_H_YqgF"/>
    <property type="match status" value="1"/>
</dbReference>
<evidence type="ECO:0000256" key="2">
    <source>
        <dbReference type="ARBA" id="ARBA00022517"/>
    </source>
</evidence>